<sequence>MFNTPIACVFLGNRLIVYYFNPGGPRGAPLMRTVVTSTEKVDTKDLPAATAPNGYTQLSAFINPNSINPTGISGDVIITYVESGSNQIIQYTDSLDFS</sequence>
<evidence type="ECO:0000313" key="2">
    <source>
        <dbReference type="Proteomes" id="UP000452235"/>
    </source>
</evidence>
<evidence type="ECO:0000313" key="1">
    <source>
        <dbReference type="EMBL" id="GFF19857.1"/>
    </source>
</evidence>
<keyword evidence="2" id="KW-1185">Reference proteome</keyword>
<dbReference type="Proteomes" id="UP000452235">
    <property type="component" value="Unassembled WGS sequence"/>
</dbReference>
<dbReference type="AlphaFoldDB" id="A0A5M3YY92"/>
<accession>A0A5M3YY92</accession>
<protein>
    <submittedName>
        <fullName evidence="1">Uncharacterized protein</fullName>
    </submittedName>
</protein>
<gene>
    <name evidence="1" type="ORF">ATEIFO6365_0011011600</name>
</gene>
<organism evidence="1 2">
    <name type="scientific">Aspergillus terreus</name>
    <dbReference type="NCBI Taxonomy" id="33178"/>
    <lineage>
        <taxon>Eukaryota</taxon>
        <taxon>Fungi</taxon>
        <taxon>Dikarya</taxon>
        <taxon>Ascomycota</taxon>
        <taxon>Pezizomycotina</taxon>
        <taxon>Eurotiomycetes</taxon>
        <taxon>Eurotiomycetidae</taxon>
        <taxon>Eurotiales</taxon>
        <taxon>Aspergillaceae</taxon>
        <taxon>Aspergillus</taxon>
        <taxon>Aspergillus subgen. Circumdati</taxon>
    </lineage>
</organism>
<dbReference type="OrthoDB" id="5409003at2759"/>
<comment type="caution">
    <text evidence="1">The sequence shown here is derived from an EMBL/GenBank/DDBJ whole genome shotgun (WGS) entry which is preliminary data.</text>
</comment>
<dbReference type="EMBL" id="BLJY01000011">
    <property type="protein sequence ID" value="GFF19857.1"/>
    <property type="molecule type" value="Genomic_DNA"/>
</dbReference>
<name>A0A5M3YY92_ASPTE</name>
<reference evidence="1 2" key="1">
    <citation type="submission" date="2020-01" db="EMBL/GenBank/DDBJ databases">
        <title>Aspergillus terreus IFO 6365 whole genome shotgun sequence.</title>
        <authorList>
            <person name="Kanamasa S."/>
            <person name="Takahashi H."/>
        </authorList>
    </citation>
    <scope>NUCLEOTIDE SEQUENCE [LARGE SCALE GENOMIC DNA]</scope>
    <source>
        <strain evidence="1 2">IFO 6365</strain>
    </source>
</reference>
<proteinExistence type="predicted"/>